<reference evidence="1 2" key="1">
    <citation type="submission" date="2018-02" db="EMBL/GenBank/DDBJ databases">
        <title>Complete genome sequencing of Faecalibacterium prausnitzii strains isolated from the human gut.</title>
        <authorList>
            <person name="Fitzgerald B.C."/>
            <person name="Shkoporov A.N."/>
            <person name="Ross P.R."/>
            <person name="Hill C."/>
        </authorList>
    </citation>
    <scope>NUCLEOTIDE SEQUENCE [LARGE SCALE GENOMIC DNA]</scope>
    <source>
        <strain evidence="1 2">APC942/31-1</strain>
    </source>
</reference>
<sequence length="192" mass="22706">MYCIREDEEQRYGRNKETQINQGYINGGKYRRKFNDITESTKLNRLIYQYAKQMLEHRSGTEIEDMCWFDIETEEIICSKLNETDKHVIHVDDNLLSKLKRYEQIIPIHTHPSSMPPSPADFNCIVDINANFGIILCHNGKIFIYSAKRHVDEKLWNKYIEVFRAEGQNEYEAQLSAIDKIQDTGDIYFEEV</sequence>
<accession>A0A367G436</accession>
<dbReference type="EMBL" id="PSQG01000004">
    <property type="protein sequence ID" value="RCH45472.1"/>
    <property type="molecule type" value="Genomic_DNA"/>
</dbReference>
<protein>
    <recommendedName>
        <fullName evidence="3">JAB domain-containing protein</fullName>
    </recommendedName>
</protein>
<comment type="caution">
    <text evidence="1">The sequence shown here is derived from an EMBL/GenBank/DDBJ whole genome shotgun (WGS) entry which is preliminary data.</text>
</comment>
<dbReference type="RefSeq" id="WP_114001749.1">
    <property type="nucleotide sequence ID" value="NZ_PSQG01000004.1"/>
</dbReference>
<organism evidence="1 2">
    <name type="scientific">Blautia obeum</name>
    <dbReference type="NCBI Taxonomy" id="40520"/>
    <lineage>
        <taxon>Bacteria</taxon>
        <taxon>Bacillati</taxon>
        <taxon>Bacillota</taxon>
        <taxon>Clostridia</taxon>
        <taxon>Lachnospirales</taxon>
        <taxon>Lachnospiraceae</taxon>
        <taxon>Blautia</taxon>
    </lineage>
</organism>
<dbReference type="AlphaFoldDB" id="A0A367G436"/>
<dbReference type="Proteomes" id="UP000253208">
    <property type="component" value="Unassembled WGS sequence"/>
</dbReference>
<name>A0A367G436_9FIRM</name>
<evidence type="ECO:0008006" key="3">
    <source>
        <dbReference type="Google" id="ProtNLM"/>
    </source>
</evidence>
<gene>
    <name evidence="1" type="ORF">C4886_03865</name>
</gene>
<proteinExistence type="predicted"/>
<evidence type="ECO:0000313" key="2">
    <source>
        <dbReference type="Proteomes" id="UP000253208"/>
    </source>
</evidence>
<evidence type="ECO:0000313" key="1">
    <source>
        <dbReference type="EMBL" id="RCH45472.1"/>
    </source>
</evidence>